<dbReference type="NCBIfam" id="TIGR00287">
    <property type="entry name" value="cas1"/>
    <property type="match status" value="1"/>
</dbReference>
<dbReference type="GO" id="GO:0016787">
    <property type="term" value="F:hydrolase activity"/>
    <property type="evidence" value="ECO:0007669"/>
    <property type="project" value="UniProtKB-KW"/>
</dbReference>
<evidence type="ECO:0000313" key="11">
    <source>
        <dbReference type="EMBL" id="QOS67384.1"/>
    </source>
</evidence>
<dbReference type="GO" id="GO:0043571">
    <property type="term" value="P:maintenance of CRISPR repeat elements"/>
    <property type="evidence" value="ECO:0007669"/>
    <property type="project" value="UniProtKB-UniRule"/>
</dbReference>
<dbReference type="InterPro" id="IPR002729">
    <property type="entry name" value="CRISPR-assoc_Cas1"/>
</dbReference>
<evidence type="ECO:0000256" key="7">
    <source>
        <dbReference type="ARBA" id="ARBA00023125"/>
    </source>
</evidence>
<dbReference type="GO" id="GO:0004520">
    <property type="term" value="F:DNA endonuclease activity"/>
    <property type="evidence" value="ECO:0007669"/>
    <property type="project" value="InterPro"/>
</dbReference>
<comment type="subunit">
    <text evidence="9 10">Homodimer, forms a heterotetramer with a Cas2 homodimer.</text>
</comment>
<dbReference type="GO" id="GO:0051607">
    <property type="term" value="P:defense response to virus"/>
    <property type="evidence" value="ECO:0007669"/>
    <property type="project" value="UniProtKB-UniRule"/>
</dbReference>
<evidence type="ECO:0000256" key="3">
    <source>
        <dbReference type="ARBA" id="ARBA00022759"/>
    </source>
</evidence>
<evidence type="ECO:0000256" key="9">
    <source>
        <dbReference type="ARBA" id="ARBA00038592"/>
    </source>
</evidence>
<keyword evidence="2 10" id="KW-0479">Metal-binding</keyword>
<dbReference type="InterPro" id="IPR042206">
    <property type="entry name" value="CRISPR-assoc_Cas1_C"/>
</dbReference>
<dbReference type="PANTHER" id="PTHR34353:SF2">
    <property type="entry name" value="CRISPR-ASSOCIATED ENDONUCLEASE CAS1 1"/>
    <property type="match status" value="1"/>
</dbReference>
<sequence>MADNWRMLDFTAFHGELRFNKHARKLQTIDLDTGETTEHSLCDVNIVFVGINVRLAPAMMYHFASQDVVVLFCDWKGLPVCGVYPWVDAHGRVAARQRAQASLSAPRSKNAWMRIVKAKIKGQANNLKVLGLSNAARLDELSRNVRTGDSSNVEGLAARIYWSSLFEGEAFSRMPGERAGGRNSLLDYSYTLMRGHSMRAVLSAGLTPALGMYHRNRSNMFALADDLIEPFRPVVDFAIVNLGPDADLEDRNVKRALMQSTLTTFSNNGLSVPAVMTDFAQQYGKYVEGEIEHLDVPVWNPRIESEPHES</sequence>
<dbReference type="GO" id="GO:0046872">
    <property type="term" value="F:metal ion binding"/>
    <property type="evidence" value="ECO:0007669"/>
    <property type="project" value="UniProtKB-UniRule"/>
</dbReference>
<dbReference type="EMBL" id="CP063310">
    <property type="protein sequence ID" value="QOS67384.1"/>
    <property type="molecule type" value="Genomic_DNA"/>
</dbReference>
<dbReference type="Proteomes" id="UP000478463">
    <property type="component" value="Chromosome"/>
</dbReference>
<comment type="function">
    <text evidence="10">CRISPR (clustered regularly interspaced short palindromic repeat), is an adaptive immune system that provides protection against mobile genetic elements (viruses, transposable elements and conjugative plasmids). CRISPR clusters contain spacers, sequences complementary to antecedent mobile elements, and target invading nucleic acids. CRISPR clusters are transcribed and processed into CRISPR RNA (crRNA). Acts as a dsDNA endonuclease. Involved in the integration of spacer DNA into the CRISPR cassette.</text>
</comment>
<reference evidence="11 12" key="1">
    <citation type="submission" date="2020-10" db="EMBL/GenBank/DDBJ databases">
        <title>Eggerthella sp. nov., isolated from human feces.</title>
        <authorList>
            <person name="Yajun G."/>
        </authorList>
    </citation>
    <scope>NUCLEOTIDE SEQUENCE [LARGE SCALE GENOMIC DNA]</scope>
    <source>
        <strain evidence="11 12">HF-1101</strain>
    </source>
</reference>
<dbReference type="EC" id="3.1.-.-" evidence="10"/>
<keyword evidence="3 10" id="KW-0255">Endonuclease</keyword>
<dbReference type="Gene3D" id="1.20.120.920">
    <property type="entry name" value="CRISPR-associated endonuclease Cas1, C-terminal domain"/>
    <property type="match status" value="1"/>
</dbReference>
<feature type="binding site" evidence="10">
    <location>
        <position position="229"/>
    </location>
    <ligand>
        <name>Mn(2+)</name>
        <dbReference type="ChEBI" id="CHEBI:29035"/>
    </ligand>
</feature>
<feature type="binding site" evidence="10">
    <location>
        <position position="154"/>
    </location>
    <ligand>
        <name>Mn(2+)</name>
        <dbReference type="ChEBI" id="CHEBI:29035"/>
    </ligand>
</feature>
<evidence type="ECO:0000256" key="5">
    <source>
        <dbReference type="ARBA" id="ARBA00022842"/>
    </source>
</evidence>
<dbReference type="InterPro" id="IPR019855">
    <property type="entry name" value="CRISPR-assoc_Cas1_NMENI"/>
</dbReference>
<dbReference type="AlphaFoldDB" id="A0A6L7IX79"/>
<dbReference type="Pfam" id="PF01867">
    <property type="entry name" value="Cas_Cas1"/>
    <property type="match status" value="1"/>
</dbReference>
<dbReference type="RefSeq" id="WP_160942680.1">
    <property type="nucleotide sequence ID" value="NZ_CP063310.1"/>
</dbReference>
<evidence type="ECO:0000256" key="2">
    <source>
        <dbReference type="ARBA" id="ARBA00022723"/>
    </source>
</evidence>
<dbReference type="GO" id="GO:0003677">
    <property type="term" value="F:DNA binding"/>
    <property type="evidence" value="ECO:0007669"/>
    <property type="project" value="UniProtKB-KW"/>
</dbReference>
<keyword evidence="4 10" id="KW-0378">Hydrolase</keyword>
<dbReference type="NCBIfam" id="TIGR03639">
    <property type="entry name" value="cas1_NMENI"/>
    <property type="match status" value="1"/>
</dbReference>
<keyword evidence="1 10" id="KW-0540">Nuclease</keyword>
<keyword evidence="8 10" id="KW-0464">Manganese</keyword>
<evidence type="ECO:0000256" key="10">
    <source>
        <dbReference type="HAMAP-Rule" id="MF_01470"/>
    </source>
</evidence>
<proteinExistence type="inferred from homology"/>
<keyword evidence="6 10" id="KW-0051">Antiviral defense</keyword>
<protein>
    <recommendedName>
        <fullName evidence="10">CRISPR-associated endonuclease Cas1</fullName>
        <ecNumber evidence="10">3.1.-.-</ecNumber>
    </recommendedName>
</protein>
<feature type="binding site" evidence="10">
    <location>
        <position position="214"/>
    </location>
    <ligand>
        <name>Mn(2+)</name>
        <dbReference type="ChEBI" id="CHEBI:29035"/>
    </ligand>
</feature>
<dbReference type="HAMAP" id="MF_01470">
    <property type="entry name" value="Cas1"/>
    <property type="match status" value="1"/>
</dbReference>
<gene>
    <name evidence="10 11" type="primary">cas1</name>
    <name evidence="11" type="ORF">GS424_012765</name>
</gene>
<evidence type="ECO:0000256" key="1">
    <source>
        <dbReference type="ARBA" id="ARBA00022722"/>
    </source>
</evidence>
<dbReference type="InterPro" id="IPR050646">
    <property type="entry name" value="Cas1"/>
</dbReference>
<keyword evidence="7 10" id="KW-0238">DNA-binding</keyword>
<name>A0A6L7IX79_9ACTN</name>
<evidence type="ECO:0000313" key="12">
    <source>
        <dbReference type="Proteomes" id="UP000478463"/>
    </source>
</evidence>
<comment type="cofactor">
    <cofactor evidence="10">
        <name>Mg(2+)</name>
        <dbReference type="ChEBI" id="CHEBI:18420"/>
    </cofactor>
    <cofactor evidence="10">
        <name>Mn(2+)</name>
        <dbReference type="ChEBI" id="CHEBI:29035"/>
    </cofactor>
</comment>
<comment type="similarity">
    <text evidence="10">Belongs to the CRISPR-associated endonuclease Cas1 family.</text>
</comment>
<accession>A0A6L7IX79</accession>
<keyword evidence="5 10" id="KW-0460">Magnesium</keyword>
<evidence type="ECO:0000256" key="8">
    <source>
        <dbReference type="ARBA" id="ARBA00023211"/>
    </source>
</evidence>
<organism evidence="11 12">
    <name type="scientific">Eggerthella guodeyinii</name>
    <dbReference type="NCBI Taxonomy" id="2690837"/>
    <lineage>
        <taxon>Bacteria</taxon>
        <taxon>Bacillati</taxon>
        <taxon>Actinomycetota</taxon>
        <taxon>Coriobacteriia</taxon>
        <taxon>Eggerthellales</taxon>
        <taxon>Eggerthellaceae</taxon>
        <taxon>Eggerthella</taxon>
    </lineage>
</organism>
<dbReference type="PANTHER" id="PTHR34353">
    <property type="entry name" value="CRISPR-ASSOCIATED ENDONUCLEASE CAS1 1"/>
    <property type="match status" value="1"/>
</dbReference>
<evidence type="ECO:0000256" key="6">
    <source>
        <dbReference type="ARBA" id="ARBA00023118"/>
    </source>
</evidence>
<dbReference type="KEGG" id="egd:GS424_012765"/>
<evidence type="ECO:0000256" key="4">
    <source>
        <dbReference type="ARBA" id="ARBA00022801"/>
    </source>
</evidence>